<evidence type="ECO:0000313" key="2">
    <source>
        <dbReference type="EMBL" id="CAG8488111.1"/>
    </source>
</evidence>
<organism evidence="2 3">
    <name type="scientific">Diversispora eburnea</name>
    <dbReference type="NCBI Taxonomy" id="1213867"/>
    <lineage>
        <taxon>Eukaryota</taxon>
        <taxon>Fungi</taxon>
        <taxon>Fungi incertae sedis</taxon>
        <taxon>Mucoromycota</taxon>
        <taxon>Glomeromycotina</taxon>
        <taxon>Glomeromycetes</taxon>
        <taxon>Diversisporales</taxon>
        <taxon>Diversisporaceae</taxon>
        <taxon>Diversispora</taxon>
    </lineage>
</organism>
<evidence type="ECO:0000256" key="1">
    <source>
        <dbReference type="SAM" id="MobiDB-lite"/>
    </source>
</evidence>
<keyword evidence="3" id="KW-1185">Reference proteome</keyword>
<dbReference type="PANTHER" id="PTHR22605">
    <property type="entry name" value="RZ-TYPE DOMAIN-CONTAINING PROTEIN"/>
    <property type="match status" value="1"/>
</dbReference>
<feature type="compositionally biased region" description="Basic and acidic residues" evidence="1">
    <location>
        <begin position="27"/>
        <end position="37"/>
    </location>
</feature>
<comment type="caution">
    <text evidence="2">The sequence shown here is derived from an EMBL/GenBank/DDBJ whole genome shotgun (WGS) entry which is preliminary data.</text>
</comment>
<feature type="compositionally biased region" description="Polar residues" evidence="1">
    <location>
        <begin position="1"/>
        <end position="26"/>
    </location>
</feature>
<dbReference type="SUPFAM" id="SSF52540">
    <property type="entry name" value="P-loop containing nucleoside triphosphate hydrolases"/>
    <property type="match status" value="1"/>
</dbReference>
<dbReference type="GO" id="GO:0016887">
    <property type="term" value="F:ATP hydrolysis activity"/>
    <property type="evidence" value="ECO:0007669"/>
    <property type="project" value="InterPro"/>
</dbReference>
<reference evidence="2" key="1">
    <citation type="submission" date="2021-06" db="EMBL/GenBank/DDBJ databases">
        <authorList>
            <person name="Kallberg Y."/>
            <person name="Tangrot J."/>
            <person name="Rosling A."/>
        </authorList>
    </citation>
    <scope>NUCLEOTIDE SEQUENCE</scope>
    <source>
        <strain evidence="2">AZ414A</strain>
    </source>
</reference>
<proteinExistence type="predicted"/>
<gene>
    <name evidence="2" type="ORF">DEBURN_LOCUS4025</name>
</gene>
<protein>
    <submittedName>
        <fullName evidence="2">5420_t:CDS:1</fullName>
    </submittedName>
</protein>
<dbReference type="InterPro" id="IPR027417">
    <property type="entry name" value="P-loop_NTPase"/>
</dbReference>
<accession>A0A9N8ZBV0</accession>
<sequence>MDDTDIQSNETIVKDPSATNVSSENLTPDHESSHPSLDDNSSGGSEQESHNFDKEYNLGDIRLEDSEGQNVGQQNTGEGTSSQAARFIKKGLNKFLPSWREKDDTSGFVKIIFHAHFPRDIDERGHPVIMGSIKELGNWTEPIVRLQQPYRHYAMDKGTHWISDSVSVPIACFEEEVKYRYGIFRKVDKKKDDYEFYYEKKDYRILNIRGGNQFDLVYEIEIRGSPELRQIHEHTFLNFLFESLTSDNAKEIIMEFQGIANRYNFYVRDGLTLPFIHECGDEAKRSKEKEKRIFLCVLLGYYISLRVPTAFGNGYSLPKFFQSGLFLDCLDKYNPDRIPNDDAKDKLLIAISSLVRDNAVKGSFDWFKIFSIASTLDPEYSFIDSLNDIKYPEEKMQKFIKQFQKEVVFYINKIEDPIIYARIINWLFQMCYNMEPILKFWTEIIDHTTERDQIIRKPFIRRVQEIISNDDAVSLLRYFEKVPVDLREEVCEAFRKRLLRLLNFPHIDWSKDNVTAVKVIMQDPQFQWSEDEFVEALELISQSLRLNLLMAFPHLLKYWFETFVENPSEKLPDICSFWYQQLLDQLNDNTSSSEDDWKFVYEIFNHLSLIYPIIEKNENIYDKLVEVSINRAKQFHENKILKATPYILELKQPNIIKHFISIVKEILKNSVTQADDELLRKVKYICGSNSKVLEVSRRLQDLHPIKNNDISLIVLSLLKSANFWIYILNAVGVVESLNEHSYIIHIRKIMHEFYLIIDNGSITFEHLRDLLKKENSILIEFFRSATSDFDYELNSELLTQVDLERLRKQRDNHELKLDQLRTFYTQFCPDTKVKDIQLYLDDINSRTKELKIITLKKTLKDDHWGIHRKIEGAAKRAYKLSKSKTFKNIFDSQIQAEEAELTVESVAENLMVTTFDKYDELCKKYNEWEKLKCSEGSFLWKNVTDVKMELNLMESYVQLERNPKLINTLIYLSQVPKQIERLQQLSEVALIFKVKHTKNDWLGNLLLILKNDVLWLGKLVNFFEKYNKHLSNVNDDCWELIKELSRASDFIIFLRSVAEHDIKNLINGVDDSDERLIQEDTVSSLIQVKQFLLPLLNSSKQLSLKSFLHELLGIIDLNPSLGSKIALCNNSNMALQNMYNNISNRGEVTKEKIVNAVKEGTYTFKRVDKSDKSSLILTYPVNPKQYSLSDLHDLRGRALLISKPGAAIDLAMATTVGESSTVKDGSKNIMDEFVTQVDLAQEILNIASQLIQMGHFDYRNFEKAVKGTTEMKNLEQKLKEDLLGWEEIVNKAQEQHYYLTFFPARHILAFFDYFTSDVNTKDPKDQENDIECEILIKFVNSKAKLQTRKLGFGIQRQNKTYFEILCQIGTKLQRIFEKVPKQIHYIKSRQGRIASDVVFRGKLFVAACNDKNLVPNIIMSLYANHGSYPQAWQLLICTASTTTEELAIFIKRCFFAVNNGYDNHLFCIANLELLDFELQYKLVNNIRKMREIQPNYYLALICCRVDGMHHHILDQFSQDVHATSGLGFETMKVMYKELCPNLLVVTSDLSGQGKTELIKQVSFEKRKILRSFLISDEVDFGTLVHRFKEFNIRSIESLHLNIVSADFCIDVNMFLFELLTLGMVSNNMDIACLPDTYVFIEIASTVNQTLLRSLPMVENLSSIHLTWDIKNLTVSQEINSPIQVVCQYLDAYDNLTLDEFDINLLPTASDLFPHIPLLPSRCQHLIKKYLFDKNQATEIQSFRFVEIFINVLADQLVRLSSSSYFKVDNLKLMIKENTIRNTLLETLLLVSTDFATRSVKTKAAQLESTIKGNIGNMIQQDDLMEEIEDGNERLGNIVQWDDSNHLLVFFLSQTPDSICALYRDKTKVPTNVRTLLKSQHVGDKNWKLDDYNKMSSKVLLEKLECIARKTMHEIEYPRYALSADNLLKMALILLRARANIPVVVCGEAGFMEVEFDSLDLHAGITENVILNFMTEAQKKAETKELWLFFDEVNTCNHIGLFADLIAHRSLLGKAIHSNIRLFAACNPYRIRTRAQTEAGIKALKKVNKNYEEHSNLVYQVKPLPDQILDYVWDYGVLNPTEEQKYIKIMVESSLKDLGSDLLSELLFESQKFIRAVEEPYSVSLRDVRRAVTLVKFFWNSFQDRPPIRKGGTTKHSRYPSSELVILRVRCYILAIGLCYHSRLYEQELRKKYRIEMGRILTHHGSFVKEGDFNNIIRQEQEDYVNRMDPPPNTALNEALLENVLVMIVCILTKIPVFIVGAPGSSKSLAIRLVSQNLRGSSSSTSDGILKVFQKAINYQETSSKEFEVISVVLLDEVGLAETSPYNPLKVLHSLLEPSYPSDGPSVSVVGISNWRLDNSKSSRALLVQRPKFDLNDLVDTAERLLQSKTNTTITKASLQPLAQAYSEYEHSQTLSNFHGLRDYYALVKSLSLGKMTPENIQKALVRNFGGTDQTEKLCEEFFGEVLKNFNNSHSWTYKPIPVERLINANLDDQGARHLMVIGKSDSIVNLLTYQLRKRNLDPVVIFEDPKYYTRVALGAYANPMLYVAKSFRCILVMDENKLRKADPPLLNRFEKQKMTINDALTVHQKKMVSQLLDWANQMSEKSNLSYDEKIYWKNVYFKVQHHDNLVDYFESLLGDPEIIKNNPNGVQVIINSFSNINTDVKTCLQDIISCQVDKLSTFKTESQLQNRVKHFWLESENQMLILQCDVNTVNSGCIKLAKFIIEQFRNEFLMKKNDNHQPKHACIILHIHREQENTLASFNFMCGWEQVTIETLIQQEKPLSILLEGSLCDVINTAYPFEEILEQELLWCLLYNWQFNVASNKKLLYPYSSFSMALQAYIRAFVRKPIAKILCALERLSRNLLSFWYKMFNDNKIINIEDIQEPSPDNYLMPPGIYNLQFPFSYYFMNQIDNFKTLYIEEISLLKDDPTNMDPSVDDLYSYLINAHIKEFSNKILSMIPILKSSPIDSAPELYFKDFVSVIAYNEPGNKNPEILEFIFIKRLAFEQFLVEQASQFMLEMISDNSKGTEIQSLEIDQWQHEDDLPSDFVKTVLDMLIKLTPNERNLTARRSFILKCLNIIPIRSPVRLELYKELFSNLPFPLMKAIILTVFKTEESINKNTFFKLITQPIETLKESTRLNIINSCFNINQLHQPMAALCCDIIQLEFFSNLESSLFNDDDGTITAAFYYNQAINALSDGLDIQPLQRISAIAFLKEFIRILLSSLVNIDVDDGTKEFRKPSQELLESQLYRDINGSMNYTFPLIHSLKIYFLRDLRRREFTVDEIKRFFEEQSDLLPWFTNLKWDESEQSKLPFNPFWSINKYDEVEKAYFNYYNLDNKGPLNQIIQSLRENDNENNIINTRISLFGMIIMHLYSVQASREWIEPYKQNVSRILINNYFLYEIKNPKITNGELIMKSVIAHIISVHSSLPEDFSPLTIYLHRLQDCKNHFILACQSDMESVLFNAISAAVAQSKCPECGKTIGGTNYHIAQGNTRLDAQPIATIAAKDQPGFITEPPNNDIKYGVRNMPPKYFAEHIRNDWNVLKKILNISDENLAILIYSILDILIKNKQSSTQSTTKSTQFTRDYVSPLIKNVNETITNFKNKLDQSLKDAKITGNILEGEINQTLAMDTKYCNEYLPRLWRTIGKINFASFRAFYFGDHALNTAKYPLIEVFDKHFEKLHRIKYLYPIVRFVQILSSRLGYQLTRKEADEKTFRSFIEEESNNGKLQETHESLTLAFNEFEKAWNMNIDQVTRFQCHDLPEDKPQMNIDCKIVLGLLEGRDEGIYLCAILIYLINLQNNFLQDVMNISAGKFLRPHNFINYEWDESILHYSQHNLGVGRGQDIIYDLSKIESILAKQLVTDKIHIEGGGPELPLYMDTFPYHLELLQGSMRFLGEIKGLIPQESIPIDKITTITELFSFLEILLCFVKRTSVGDGEILIKDFVNKWMKLSNLIENNEYKNLLNLDLKLKHLIALYELIEDQVANVTIKYIPEKYRENLDDKLEDEISRVVDFDQKTTTQEPRIPAEAFAIALKRFMQRFLSVDSIKETNPIYVYLEDTGLNLWPDNINNIEELVGELLPYDLLVQHTFHAYQFTMDKIQMTMNQQITVNRHGSLGPSTLINRNNVSGGTIKRNNASRSIKRYNTLNKGKGPVRSFDNT</sequence>
<name>A0A9N8ZBV0_9GLOM</name>
<feature type="region of interest" description="Disordered" evidence="1">
    <location>
        <begin position="1"/>
        <end position="51"/>
    </location>
</feature>
<dbReference type="PANTHER" id="PTHR22605:SF1">
    <property type="entry name" value="RZ-TYPE DOMAIN-CONTAINING PROTEIN"/>
    <property type="match status" value="1"/>
</dbReference>
<dbReference type="Proteomes" id="UP000789706">
    <property type="component" value="Unassembled WGS sequence"/>
</dbReference>
<evidence type="ECO:0000313" key="3">
    <source>
        <dbReference type="Proteomes" id="UP000789706"/>
    </source>
</evidence>
<dbReference type="InterPro" id="IPR031248">
    <property type="entry name" value="RNF213"/>
</dbReference>
<dbReference type="OrthoDB" id="2423195at2759"/>
<dbReference type="GO" id="GO:0004842">
    <property type="term" value="F:ubiquitin-protein transferase activity"/>
    <property type="evidence" value="ECO:0007669"/>
    <property type="project" value="InterPro"/>
</dbReference>
<dbReference type="EMBL" id="CAJVPK010000282">
    <property type="protein sequence ID" value="CAG8488111.1"/>
    <property type="molecule type" value="Genomic_DNA"/>
</dbReference>